<dbReference type="EMBL" id="CP019640">
    <property type="protein sequence ID" value="AQQ51935.1"/>
    <property type="molecule type" value="Genomic_DNA"/>
</dbReference>
<reference evidence="2 3" key="1">
    <citation type="submission" date="2017-02" db="EMBL/GenBank/DDBJ databases">
        <title>The complete genomic sequence of a novel cold adapted crude oil-degrading bacterium Planococcus qaidamina Y42.</title>
        <authorList>
            <person name="Yang R."/>
        </authorList>
    </citation>
    <scope>NUCLEOTIDE SEQUENCE [LARGE SCALE GENOMIC DNA]</scope>
    <source>
        <strain evidence="2 3">Y42</strain>
    </source>
</reference>
<accession>A0A1Q2KUP5</accession>
<dbReference type="OrthoDB" id="2360948at2"/>
<gene>
    <name evidence="2" type="ORF">B0X71_01570</name>
</gene>
<dbReference type="RefSeq" id="WP_077587808.1">
    <property type="nucleotide sequence ID" value="NZ_CP019640.1"/>
</dbReference>
<organism evidence="2 3">
    <name type="scientific">Planococcus lenghuensis</name>
    <dbReference type="NCBI Taxonomy" id="2213202"/>
    <lineage>
        <taxon>Bacteria</taxon>
        <taxon>Bacillati</taxon>
        <taxon>Bacillota</taxon>
        <taxon>Bacilli</taxon>
        <taxon>Bacillales</taxon>
        <taxon>Caryophanaceae</taxon>
        <taxon>Planococcus</taxon>
    </lineage>
</organism>
<dbReference type="InterPro" id="IPR003018">
    <property type="entry name" value="GAF"/>
</dbReference>
<dbReference type="SUPFAM" id="SSF55781">
    <property type="entry name" value="GAF domain-like"/>
    <property type="match status" value="1"/>
</dbReference>
<name>A0A1Q2KUP5_9BACL</name>
<evidence type="ECO:0000259" key="1">
    <source>
        <dbReference type="Pfam" id="PF01590"/>
    </source>
</evidence>
<protein>
    <submittedName>
        <fullName evidence="2">GAF domain-containing protein</fullName>
    </submittedName>
</protein>
<dbReference type="InterPro" id="IPR029016">
    <property type="entry name" value="GAF-like_dom_sf"/>
</dbReference>
<dbReference type="AlphaFoldDB" id="A0A1Q2KUP5"/>
<evidence type="ECO:0000313" key="3">
    <source>
        <dbReference type="Proteomes" id="UP000188184"/>
    </source>
</evidence>
<dbReference type="Proteomes" id="UP000188184">
    <property type="component" value="Chromosome"/>
</dbReference>
<dbReference type="Pfam" id="PF01590">
    <property type="entry name" value="GAF"/>
    <property type="match status" value="1"/>
</dbReference>
<proteinExistence type="predicted"/>
<dbReference type="KEGG" id="pmar:B0X71_01570"/>
<dbReference type="Gene3D" id="3.30.450.40">
    <property type="match status" value="1"/>
</dbReference>
<feature type="domain" description="GAF" evidence="1">
    <location>
        <begin position="8"/>
        <end position="116"/>
    </location>
</feature>
<evidence type="ECO:0000313" key="2">
    <source>
        <dbReference type="EMBL" id="AQQ51935.1"/>
    </source>
</evidence>
<keyword evidence="3" id="KW-1185">Reference proteome</keyword>
<sequence>MKTKFNYQKEMERLQTALGCDLVALACVEPAEQQYVLKWQYAAGNLNDRFKRVVLQSGKGVAGLVFKTGKPILLPTVTEFVQKDGLFNYPIIKSEKLKSVAAVPIWNHGRVAGVLLSGSREEYGINEVILQQMTEAAHKGFGDMDGKELMVL</sequence>